<keyword evidence="3" id="KW-1185">Reference proteome</keyword>
<dbReference type="AlphaFoldDB" id="A0A7W2A729"/>
<organism evidence="2 3">
    <name type="scientific">Paenactinomyces guangxiensis</name>
    <dbReference type="NCBI Taxonomy" id="1490290"/>
    <lineage>
        <taxon>Bacteria</taxon>
        <taxon>Bacillati</taxon>
        <taxon>Bacillota</taxon>
        <taxon>Bacilli</taxon>
        <taxon>Bacillales</taxon>
        <taxon>Thermoactinomycetaceae</taxon>
        <taxon>Paenactinomyces</taxon>
    </lineage>
</organism>
<protein>
    <submittedName>
        <fullName evidence="2">Uncharacterized protein</fullName>
    </submittedName>
</protein>
<evidence type="ECO:0000313" key="2">
    <source>
        <dbReference type="EMBL" id="MBA4493130.1"/>
    </source>
</evidence>
<evidence type="ECO:0000313" key="3">
    <source>
        <dbReference type="Proteomes" id="UP000535491"/>
    </source>
</evidence>
<proteinExistence type="predicted"/>
<gene>
    <name evidence="2" type="ORF">H1191_02225</name>
</gene>
<evidence type="ECO:0000256" key="1">
    <source>
        <dbReference type="SAM" id="MobiDB-lite"/>
    </source>
</evidence>
<name>A0A7W2A729_9BACL</name>
<reference evidence="2 3" key="1">
    <citation type="submission" date="2020-07" db="EMBL/GenBank/DDBJ databases">
        <authorList>
            <person name="Feng H."/>
        </authorList>
    </citation>
    <scope>NUCLEOTIDE SEQUENCE [LARGE SCALE GENOMIC DNA]</scope>
    <source>
        <strain evidence="3">s-10</strain>
    </source>
</reference>
<comment type="caution">
    <text evidence="2">The sequence shown here is derived from an EMBL/GenBank/DDBJ whole genome shotgun (WGS) entry which is preliminary data.</text>
</comment>
<sequence length="47" mass="5191">MAQRPDGTNYPEASPNSLPLKKILSTSNKRAVSPFLSILKEDEFELG</sequence>
<feature type="region of interest" description="Disordered" evidence="1">
    <location>
        <begin position="1"/>
        <end position="21"/>
    </location>
</feature>
<dbReference type="Proteomes" id="UP000535491">
    <property type="component" value="Unassembled WGS sequence"/>
</dbReference>
<accession>A0A7W2A729</accession>
<dbReference type="EMBL" id="JACEIQ010000001">
    <property type="protein sequence ID" value="MBA4493130.1"/>
    <property type="molecule type" value="Genomic_DNA"/>
</dbReference>
<dbReference type="RefSeq" id="WP_181750338.1">
    <property type="nucleotide sequence ID" value="NZ_JACEIQ010000001.1"/>
</dbReference>